<sequence>MSRAPGGNGCSVPPRLGTLLGVSGASGSATAIVVFAASRGIATGVGPYYGVYVPRRRAL</sequence>
<dbReference type="Proteomes" id="UP000494222">
    <property type="component" value="Unassembled WGS sequence"/>
</dbReference>
<dbReference type="AlphaFoldDB" id="A0A6P2HN95"/>
<proteinExistence type="predicted"/>
<accession>A0A6P2HN95</accession>
<dbReference type="EMBL" id="CABVPL010000003">
    <property type="protein sequence ID" value="VWB19464.1"/>
    <property type="molecule type" value="Genomic_DNA"/>
</dbReference>
<protein>
    <submittedName>
        <fullName evidence="1">Uncharacterized protein</fullName>
    </submittedName>
</protein>
<evidence type="ECO:0000313" key="1">
    <source>
        <dbReference type="EMBL" id="VWB19464.1"/>
    </source>
</evidence>
<gene>
    <name evidence="1" type="ORF">BLA24064_00747</name>
</gene>
<evidence type="ECO:0000313" key="2">
    <source>
        <dbReference type="Proteomes" id="UP000494222"/>
    </source>
</evidence>
<dbReference type="GeneID" id="99788022"/>
<dbReference type="RefSeq" id="WP_174904695.1">
    <property type="nucleotide sequence ID" value="NZ_CABVPL010000003.1"/>
</dbReference>
<reference evidence="1 2" key="1">
    <citation type="submission" date="2019-09" db="EMBL/GenBank/DDBJ databases">
        <authorList>
            <person name="Depoorter E."/>
        </authorList>
    </citation>
    <scope>NUCLEOTIDE SEQUENCE [LARGE SCALE GENOMIC DNA]</scope>
    <source>
        <strain evidence="1">LMG 24064</strain>
    </source>
</reference>
<organism evidence="1 2">
    <name type="scientific">Burkholderia latens</name>
    <dbReference type="NCBI Taxonomy" id="488446"/>
    <lineage>
        <taxon>Bacteria</taxon>
        <taxon>Pseudomonadati</taxon>
        <taxon>Pseudomonadota</taxon>
        <taxon>Betaproteobacteria</taxon>
        <taxon>Burkholderiales</taxon>
        <taxon>Burkholderiaceae</taxon>
        <taxon>Burkholderia</taxon>
        <taxon>Burkholderia cepacia complex</taxon>
    </lineage>
</organism>
<name>A0A6P2HN95_9BURK</name>